<dbReference type="InterPro" id="IPR005845">
    <property type="entry name" value="A-D-PHexomutase_a/b/a-II"/>
</dbReference>
<keyword evidence="3" id="KW-0597">Phosphoprotein</keyword>
<feature type="domain" description="Alpha-D-phosphohexomutase alpha/beta/alpha" evidence="9">
    <location>
        <begin position="13"/>
        <end position="133"/>
    </location>
</feature>
<dbReference type="CDD" id="cd03088">
    <property type="entry name" value="ManB"/>
    <property type="match status" value="1"/>
</dbReference>
<dbReference type="PANTHER" id="PTHR42946">
    <property type="entry name" value="PHOSPHOHEXOSE MUTASE"/>
    <property type="match status" value="1"/>
</dbReference>
<evidence type="ECO:0000313" key="13">
    <source>
        <dbReference type="Proteomes" id="UP000019760"/>
    </source>
</evidence>
<dbReference type="InterPro" id="IPR016066">
    <property type="entry name" value="A-D-PHexomutase_CS"/>
</dbReference>
<reference evidence="13" key="1">
    <citation type="journal article" date="2014" name="FEMS Microbiol. Lett.">
        <title>Draft Genomic DNA Sequence of the Facultatively Methylotrophic Bacterium Acidomonas methanolica type strain MB58.</title>
        <authorList>
            <person name="Higashiura N."/>
            <person name="Hadano H."/>
            <person name="Hirakawa H."/>
            <person name="Matsutani M."/>
            <person name="Takabe S."/>
            <person name="Matsushita K."/>
            <person name="Azuma Y."/>
        </authorList>
    </citation>
    <scope>NUCLEOTIDE SEQUENCE [LARGE SCALE GENOMIC DNA]</scope>
    <source>
        <strain evidence="13">MB58</strain>
    </source>
</reference>
<feature type="domain" description="Alpha-D-phosphohexomutase C-terminal" evidence="8">
    <location>
        <begin position="419"/>
        <end position="475"/>
    </location>
</feature>
<evidence type="ECO:0000259" key="9">
    <source>
        <dbReference type="Pfam" id="PF02878"/>
    </source>
</evidence>
<dbReference type="GO" id="GO:0005975">
    <property type="term" value="P:carbohydrate metabolic process"/>
    <property type="evidence" value="ECO:0007669"/>
    <property type="project" value="InterPro"/>
</dbReference>
<dbReference type="Pfam" id="PF00408">
    <property type="entry name" value="PGM_PMM_IV"/>
    <property type="match status" value="1"/>
</dbReference>
<evidence type="ECO:0000259" key="8">
    <source>
        <dbReference type="Pfam" id="PF00408"/>
    </source>
</evidence>
<evidence type="ECO:0000313" key="12">
    <source>
        <dbReference type="EMBL" id="GAJ29784.1"/>
    </source>
</evidence>
<dbReference type="InterPro" id="IPR016055">
    <property type="entry name" value="A-D-PHexomutase_a/b/a-I/II/III"/>
</dbReference>
<sequence length="489" mass="50940">MKIADWMQHSGVGFGTSGARGLVTAMTDAVCCAYTAGYLKHLATLGEFEPGMRVAVAGDLRPSTPRILRACVAAIAASGGEPVFCGYVPTPALCLYAFAEGIPSLMVTGSHIPADRNGIKFNRAHGEFLKQDEAGMRAQEVTLPEGWFDAGGALVAPVALPPVTEVVPAYVARYRAFFGDRALAGLTLGVYQHSAVGRDVLMQVVEALGGEAVALGRSESFIPVDTEAVRAEDAALARGWAAEGRYDAILTTDGDSDRPLLADRSGTWLRGDVLGILAARYLGAAAVTTPVSSNTALEKAGFAQEVRRTRIGSPFVVAAMTEAAEAGIVPSVGYEANGGFLLASDVTSGGRVLPALPTRDSVLPMLCALVAARESDGVEALLRTLPPRFTLSDRLTEMPTAVSQARIAELAAAPAAGAARLGFVAACGAVTDVDETDGLRMRYATGEIIHLRPSGNAPELRVYVEADTPERAAALLELGIGAVSAWRMG</sequence>
<dbReference type="SUPFAM" id="SSF55957">
    <property type="entry name" value="Phosphoglucomutase, C-terminal domain"/>
    <property type="match status" value="1"/>
</dbReference>
<accession>A0A023D6S7</accession>
<dbReference type="Pfam" id="PF02879">
    <property type="entry name" value="PGM_PMM_II"/>
    <property type="match status" value="1"/>
</dbReference>
<dbReference type="GO" id="GO:0000287">
    <property type="term" value="F:magnesium ion binding"/>
    <property type="evidence" value="ECO:0007669"/>
    <property type="project" value="InterPro"/>
</dbReference>
<feature type="domain" description="Alpha-D-phosphohexomutase alpha/beta/alpha" evidence="11">
    <location>
        <begin position="271"/>
        <end position="386"/>
    </location>
</feature>
<dbReference type="Pfam" id="PF02880">
    <property type="entry name" value="PGM_PMM_III"/>
    <property type="match status" value="1"/>
</dbReference>
<dbReference type="InterPro" id="IPR005844">
    <property type="entry name" value="A-D-PHexomutase_a/b/a-I"/>
</dbReference>
<reference evidence="12 13" key="2">
    <citation type="journal article" date="2014" name="FEMS Microbiol. Lett.">
        <title>Draft genomic DNA sequence of the facultatively methylotrophic bacterium Acidomonas methanolica type strain MB58.</title>
        <authorList>
            <person name="Higashiura N."/>
            <person name="Hadano H."/>
            <person name="Hirakawa H."/>
            <person name="Matsutani M."/>
            <person name="Takabe S."/>
            <person name="Matsushita K."/>
            <person name="Azuma Y."/>
        </authorList>
    </citation>
    <scope>NUCLEOTIDE SEQUENCE [LARGE SCALE GENOMIC DNA]</scope>
    <source>
        <strain evidence="12 13">MB58</strain>
    </source>
</reference>
<feature type="domain" description="Alpha-D-phosphohexomutase alpha/beta/alpha" evidence="10">
    <location>
        <begin position="169"/>
        <end position="266"/>
    </location>
</feature>
<evidence type="ECO:0000256" key="4">
    <source>
        <dbReference type="ARBA" id="ARBA00022723"/>
    </source>
</evidence>
<keyword evidence="4 7" id="KW-0479">Metal-binding</keyword>
<evidence type="ECO:0000256" key="2">
    <source>
        <dbReference type="ARBA" id="ARBA00010231"/>
    </source>
</evidence>
<dbReference type="InterPro" id="IPR005846">
    <property type="entry name" value="A-D-PHexomutase_a/b/a-III"/>
</dbReference>
<gene>
    <name evidence="12" type="ORF">Amme_078_016</name>
</gene>
<dbReference type="InterPro" id="IPR050060">
    <property type="entry name" value="Phosphoglucosamine_mutase"/>
</dbReference>
<proteinExistence type="inferred from homology"/>
<comment type="cofactor">
    <cofactor evidence="1">
        <name>Mg(2+)</name>
        <dbReference type="ChEBI" id="CHEBI:18420"/>
    </cofactor>
</comment>
<evidence type="ECO:0000256" key="3">
    <source>
        <dbReference type="ARBA" id="ARBA00022553"/>
    </source>
</evidence>
<dbReference type="InterPro" id="IPR036900">
    <property type="entry name" value="A-D-PHexomutase_C_sf"/>
</dbReference>
<protein>
    <submittedName>
        <fullName evidence="12">Phosphoglucomutase/phosphomannomutase</fullName>
    </submittedName>
</protein>
<name>A0A023D6S7_ACIMT</name>
<dbReference type="Gene3D" id="3.30.310.50">
    <property type="entry name" value="Alpha-D-phosphohexomutase, C-terminal domain"/>
    <property type="match status" value="1"/>
</dbReference>
<dbReference type="AlphaFoldDB" id="A0A023D6S7"/>
<dbReference type="PANTHER" id="PTHR42946:SF1">
    <property type="entry name" value="PHOSPHOGLUCOMUTASE (ALPHA-D-GLUCOSE-1,6-BISPHOSPHATE-DEPENDENT)"/>
    <property type="match status" value="1"/>
</dbReference>
<evidence type="ECO:0000256" key="1">
    <source>
        <dbReference type="ARBA" id="ARBA00001946"/>
    </source>
</evidence>
<dbReference type="InterPro" id="IPR005843">
    <property type="entry name" value="A-D-PHexomutase_C"/>
</dbReference>
<evidence type="ECO:0000256" key="6">
    <source>
        <dbReference type="ARBA" id="ARBA00023235"/>
    </source>
</evidence>
<dbReference type="GO" id="GO:0004615">
    <property type="term" value="F:phosphomannomutase activity"/>
    <property type="evidence" value="ECO:0007669"/>
    <property type="project" value="TreeGrafter"/>
</dbReference>
<keyword evidence="6" id="KW-0413">Isomerase</keyword>
<organism evidence="12 13">
    <name type="scientific">Acidomonas methanolica NBRC 104435</name>
    <dbReference type="NCBI Taxonomy" id="1231351"/>
    <lineage>
        <taxon>Bacteria</taxon>
        <taxon>Pseudomonadati</taxon>
        <taxon>Pseudomonadota</taxon>
        <taxon>Alphaproteobacteria</taxon>
        <taxon>Acetobacterales</taxon>
        <taxon>Acetobacteraceae</taxon>
        <taxon>Acidomonas</taxon>
    </lineage>
</organism>
<dbReference type="Proteomes" id="UP000019760">
    <property type="component" value="Unassembled WGS sequence"/>
</dbReference>
<dbReference type="Gene3D" id="3.40.120.10">
    <property type="entry name" value="Alpha-D-Glucose-1,6-Bisphosphate, subunit A, domain 3"/>
    <property type="match status" value="3"/>
</dbReference>
<evidence type="ECO:0000259" key="10">
    <source>
        <dbReference type="Pfam" id="PF02879"/>
    </source>
</evidence>
<keyword evidence="5 7" id="KW-0460">Magnesium</keyword>
<dbReference type="SUPFAM" id="SSF53738">
    <property type="entry name" value="Phosphoglucomutase, first 3 domains"/>
    <property type="match status" value="3"/>
</dbReference>
<comment type="similarity">
    <text evidence="2 7">Belongs to the phosphohexose mutase family.</text>
</comment>
<dbReference type="EMBL" id="BAND01000078">
    <property type="protein sequence ID" value="GAJ29784.1"/>
    <property type="molecule type" value="Genomic_DNA"/>
</dbReference>
<evidence type="ECO:0000256" key="5">
    <source>
        <dbReference type="ARBA" id="ARBA00022842"/>
    </source>
</evidence>
<dbReference type="PROSITE" id="PS00710">
    <property type="entry name" value="PGM_PMM"/>
    <property type="match status" value="1"/>
</dbReference>
<comment type="caution">
    <text evidence="12">The sequence shown here is derived from an EMBL/GenBank/DDBJ whole genome shotgun (WGS) entry which is preliminary data.</text>
</comment>
<evidence type="ECO:0000256" key="7">
    <source>
        <dbReference type="RuleBase" id="RU004326"/>
    </source>
</evidence>
<keyword evidence="13" id="KW-1185">Reference proteome</keyword>
<evidence type="ECO:0000259" key="11">
    <source>
        <dbReference type="Pfam" id="PF02880"/>
    </source>
</evidence>
<dbReference type="Pfam" id="PF02878">
    <property type="entry name" value="PGM_PMM_I"/>
    <property type="match status" value="1"/>
</dbReference>